<comment type="caution">
    <text evidence="4">The sequence shown here is derived from an EMBL/GenBank/DDBJ whole genome shotgun (WGS) entry which is preliminary data.</text>
</comment>
<dbReference type="AlphaFoldDB" id="A0AAD9LKZ1"/>
<gene>
    <name evidence="4" type="ORF">X943_001048</name>
</gene>
<dbReference type="PANTHER" id="PTHR12857:SF0">
    <property type="entry name" value="CXXC MOTIF CONTAINING ZINC BINDING PROTEIN"/>
    <property type="match status" value="1"/>
</dbReference>
<keyword evidence="5" id="KW-1185">Reference proteome</keyword>
<name>A0AAD9LKZ1_BABDI</name>
<dbReference type="PANTHER" id="PTHR12857">
    <property type="entry name" value="CXXC MOTIF CONTAINING ZINC BINDING PROTEIN"/>
    <property type="match status" value="1"/>
</dbReference>
<dbReference type="Pfam" id="PF05907">
    <property type="entry name" value="CXXC_Zn-b_euk"/>
    <property type="match status" value="1"/>
</dbReference>
<sequence length="159" mass="17911">MVVLGLFVRAQFDNVKELQVPEGHFWTFDLKESQGYETREYVTISDENLADTGNSRNLVHACILFKESNRKGTITVKSIKDVTQTSIKEPNTFTCIGAFDCRGIDITKWHIRGGFQVVCESGTVIPNVEFDSTGAWVGFDEKSGKAVSIMEVEYEFRTI</sequence>
<dbReference type="Proteomes" id="UP001195914">
    <property type="component" value="Unassembled WGS sequence"/>
</dbReference>
<reference evidence="4" key="2">
    <citation type="submission" date="2021-05" db="EMBL/GenBank/DDBJ databases">
        <authorList>
            <person name="Pain A."/>
        </authorList>
    </citation>
    <scope>NUCLEOTIDE SEQUENCE</scope>
    <source>
        <strain evidence="4">1802A</strain>
    </source>
</reference>
<dbReference type="EMBL" id="JAHBMH010000007">
    <property type="protein sequence ID" value="KAK1939562.1"/>
    <property type="molecule type" value="Genomic_DNA"/>
</dbReference>
<accession>A0AAD9LKZ1</accession>
<evidence type="ECO:0000313" key="4">
    <source>
        <dbReference type="EMBL" id="KAK1939562.1"/>
    </source>
</evidence>
<protein>
    <submittedName>
        <fullName evidence="4">Uncharacterized protein</fullName>
    </submittedName>
</protein>
<evidence type="ECO:0000256" key="3">
    <source>
        <dbReference type="ARBA" id="ARBA00022833"/>
    </source>
</evidence>
<evidence type="ECO:0000256" key="2">
    <source>
        <dbReference type="ARBA" id="ARBA00022723"/>
    </source>
</evidence>
<proteinExistence type="inferred from homology"/>
<evidence type="ECO:0000256" key="1">
    <source>
        <dbReference type="ARBA" id="ARBA00007818"/>
    </source>
</evidence>
<organism evidence="4 5">
    <name type="scientific">Babesia divergens</name>
    <dbReference type="NCBI Taxonomy" id="32595"/>
    <lineage>
        <taxon>Eukaryota</taxon>
        <taxon>Sar</taxon>
        <taxon>Alveolata</taxon>
        <taxon>Apicomplexa</taxon>
        <taxon>Aconoidasida</taxon>
        <taxon>Piroplasmida</taxon>
        <taxon>Babesiidae</taxon>
        <taxon>Babesia</taxon>
    </lineage>
</organism>
<keyword evidence="2" id="KW-0479">Metal-binding</keyword>
<comment type="similarity">
    <text evidence="1">Belongs to the UPF0587 family.</text>
</comment>
<dbReference type="SUPFAM" id="SSF141678">
    <property type="entry name" value="MAL13P1.257-like"/>
    <property type="match status" value="1"/>
</dbReference>
<evidence type="ECO:0000313" key="5">
    <source>
        <dbReference type="Proteomes" id="UP001195914"/>
    </source>
</evidence>
<keyword evidence="3" id="KW-0862">Zinc</keyword>
<reference evidence="4" key="1">
    <citation type="journal article" date="2014" name="Nucleic Acids Res.">
        <title>The evolutionary dynamics of variant antigen genes in Babesia reveal a history of genomic innovation underlying host-parasite interaction.</title>
        <authorList>
            <person name="Jackson A.P."/>
            <person name="Otto T.D."/>
            <person name="Darby A."/>
            <person name="Ramaprasad A."/>
            <person name="Xia D."/>
            <person name="Echaide I.E."/>
            <person name="Farber M."/>
            <person name="Gahlot S."/>
            <person name="Gamble J."/>
            <person name="Gupta D."/>
            <person name="Gupta Y."/>
            <person name="Jackson L."/>
            <person name="Malandrin L."/>
            <person name="Malas T.B."/>
            <person name="Moussa E."/>
            <person name="Nair M."/>
            <person name="Reid A.J."/>
            <person name="Sanders M."/>
            <person name="Sharma J."/>
            <person name="Tracey A."/>
            <person name="Quail M.A."/>
            <person name="Weir W."/>
            <person name="Wastling J.M."/>
            <person name="Hall N."/>
            <person name="Willadsen P."/>
            <person name="Lingelbach K."/>
            <person name="Shiels B."/>
            <person name="Tait A."/>
            <person name="Berriman M."/>
            <person name="Allred D.R."/>
            <person name="Pain A."/>
        </authorList>
    </citation>
    <scope>NUCLEOTIDE SEQUENCE</scope>
    <source>
        <strain evidence="4">1802A</strain>
    </source>
</reference>
<dbReference type="InterPro" id="IPR008584">
    <property type="entry name" value="CXXC_Zn-binding_euk"/>
</dbReference>
<dbReference type="GO" id="GO:0008270">
    <property type="term" value="F:zinc ion binding"/>
    <property type="evidence" value="ECO:0007669"/>
    <property type="project" value="TreeGrafter"/>
</dbReference>